<dbReference type="Pfam" id="PF12937">
    <property type="entry name" value="F-box-like"/>
    <property type="match status" value="1"/>
</dbReference>
<dbReference type="AlphaFoldDB" id="G4TG45"/>
<dbReference type="EMBL" id="CAFZ01000078">
    <property type="protein sequence ID" value="CCA70288.1"/>
    <property type="molecule type" value="Genomic_DNA"/>
</dbReference>
<keyword evidence="3" id="KW-1185">Reference proteome</keyword>
<accession>G4TG45</accession>
<dbReference type="InParanoid" id="G4TG45"/>
<gene>
    <name evidence="2" type="ORF">PIIN_04227</name>
</gene>
<evidence type="ECO:0000259" key="1">
    <source>
        <dbReference type="Pfam" id="PF12937"/>
    </source>
</evidence>
<dbReference type="InterPro" id="IPR036047">
    <property type="entry name" value="F-box-like_dom_sf"/>
</dbReference>
<dbReference type="Proteomes" id="UP000007148">
    <property type="component" value="Unassembled WGS sequence"/>
</dbReference>
<comment type="caution">
    <text evidence="2">The sequence shown here is derived from an EMBL/GenBank/DDBJ whole genome shotgun (WGS) entry which is preliminary data.</text>
</comment>
<protein>
    <recommendedName>
        <fullName evidence="1">F-box domain-containing protein</fullName>
    </recommendedName>
</protein>
<dbReference type="SUPFAM" id="SSF52047">
    <property type="entry name" value="RNI-like"/>
    <property type="match status" value="1"/>
</dbReference>
<reference evidence="2 3" key="1">
    <citation type="journal article" date="2011" name="PLoS Pathog.">
        <title>Endophytic Life Strategies Decoded by Genome and Transcriptome Analyses of the Mutualistic Root Symbiont Piriformospora indica.</title>
        <authorList>
            <person name="Zuccaro A."/>
            <person name="Lahrmann U."/>
            <person name="Guldener U."/>
            <person name="Langen G."/>
            <person name="Pfiffi S."/>
            <person name="Biedenkopf D."/>
            <person name="Wong P."/>
            <person name="Samans B."/>
            <person name="Grimm C."/>
            <person name="Basiewicz M."/>
            <person name="Murat C."/>
            <person name="Martin F."/>
            <person name="Kogel K.H."/>
        </authorList>
    </citation>
    <scope>NUCLEOTIDE SEQUENCE [LARGE SCALE GENOMIC DNA]</scope>
    <source>
        <strain evidence="2 3">DSM 11827</strain>
    </source>
</reference>
<dbReference type="SUPFAM" id="SSF81383">
    <property type="entry name" value="F-box domain"/>
    <property type="match status" value="1"/>
</dbReference>
<evidence type="ECO:0000313" key="3">
    <source>
        <dbReference type="Proteomes" id="UP000007148"/>
    </source>
</evidence>
<evidence type="ECO:0000313" key="2">
    <source>
        <dbReference type="EMBL" id="CCA70288.1"/>
    </source>
</evidence>
<organism evidence="2 3">
    <name type="scientific">Serendipita indica (strain DSM 11827)</name>
    <name type="common">Root endophyte fungus</name>
    <name type="synonym">Piriformospora indica</name>
    <dbReference type="NCBI Taxonomy" id="1109443"/>
    <lineage>
        <taxon>Eukaryota</taxon>
        <taxon>Fungi</taxon>
        <taxon>Dikarya</taxon>
        <taxon>Basidiomycota</taxon>
        <taxon>Agaricomycotina</taxon>
        <taxon>Agaricomycetes</taxon>
        <taxon>Sebacinales</taxon>
        <taxon>Serendipitaceae</taxon>
        <taxon>Serendipita</taxon>
    </lineage>
</organism>
<dbReference type="HOGENOM" id="CLU_605679_0_0_1"/>
<feature type="domain" description="F-box" evidence="1">
    <location>
        <begin position="52"/>
        <end position="75"/>
    </location>
</feature>
<sequence length="452" mass="51638">MEYTSRPDRACSIARLPTELLVATFKLQIEPVDTRVLPWLNPRGQRRGPETVASVCRRWRQIALDIPYIWSHLYISDAWSTEKLKSYWQQMRIRYAGCALNVTVIDVNVPIIEEELPLSFVSTLNTVTRLAHLRIVMADTKAAAWVYTLFQHLTVKPTSFTVQTPFFPCNQMDQVASCSSTVRFWGGLLVPLDQVFTSSCMSQLTDLTLDGVVSMINCAPQTYPLPQMEALRRIRIKQPQEHEMAPFIIEDLFSLPKLEELHLHAAFSDNWTITEGNPATPDAPLRSLYISQYFPIKFMFEKYPPVLPKLVSFGVEEVEKKDLLAFLSANPTILNFSLPSNISLRAADWKTTHFDSLDVPQALNISPLLRKPFIFSNLARLRLTYNPIHASKYSKLIEKRCRAQGPGRIPLLVIEVGLDEVTSARDVLCQQGEGERDVWKSEDGLLWYFFNE</sequence>
<dbReference type="OrthoDB" id="2269034at2759"/>
<dbReference type="InterPro" id="IPR001810">
    <property type="entry name" value="F-box_dom"/>
</dbReference>
<name>G4TG45_SERID</name>
<proteinExistence type="predicted"/>